<proteinExistence type="predicted"/>
<feature type="compositionally biased region" description="Polar residues" evidence="1">
    <location>
        <begin position="292"/>
        <end position="303"/>
    </location>
</feature>
<dbReference type="OrthoDB" id="3946750at2759"/>
<feature type="region of interest" description="Disordered" evidence="1">
    <location>
        <begin position="193"/>
        <end position="219"/>
    </location>
</feature>
<name>A0A1E3BL05_ASPCR</name>
<feature type="region of interest" description="Disordered" evidence="1">
    <location>
        <begin position="68"/>
        <end position="90"/>
    </location>
</feature>
<evidence type="ECO:0000313" key="2">
    <source>
        <dbReference type="EMBL" id="ODM21588.1"/>
    </source>
</evidence>
<dbReference type="AlphaFoldDB" id="A0A1E3BL05"/>
<sequence>MTLASLASSTRAARCPRMLSATNTLHAIRTPITAHLQQHRTIWQSHRHSRGTYNGINWVRTERKIRRRVTNPNPNPPHYQNQTPLENPDPWRSWSLRSRSGWAGFDKAGTKDFFEAERLRARQRMEEVKREVERDPYGVLFGRYGSYSSAMGMGMGLWGKRENTFTDLCRSLFGFEKSGGDTKNVNAKVKDADTTARVKSERSESNAGGARAKDAPSAKDNVAPVFEASQPQGFVETKASGLEFDPISGRMVPKPAASATTGESGAPSKDGTLNVPDSESNLEDDRLGFLSPTKSSGEATAVTSDPDIDGVQHKEPEQRANEVARPEDHGVNYDHTLWPSHEAPSTAKRTAIYEPEQGGIGSNWNHGLNAPYPSRETPSIAKSTAIDEAPTEITSAVSAPKNEDVSLQQPGAENSSLADTQQPKSLTPDAQPNEGRKMKGFFYVDKKEPEKLKIQDSPQQSEPFLVPENEELNLLRASDIRASYPSKELDIKSDAQSKKVDGTLEEVTPDENSVTESKPEPQDALGSVDERSTKAANYTGTQSSLQETEAPQSTQPQVQDEPQDSTKIIDHTPETHSPIKSASPATYRVLAYDPSIMQVTTADTDSSLAPSDEILRPSDVLSRLSNPAKFLPYFEEMRKEGYEIVSGGGDILVFKKFPESEKKPSDKPSLEAKEYEDMDMNPVDKYLVEKNALLWPPKSETEIPRKQRSAFNNAIRGMLFTGTAAAGTCYAFGVVTEYFRTGGSDGRGVDAFTVFESERRRRD</sequence>
<protein>
    <submittedName>
        <fullName evidence="2">Uncharacterized protein</fullName>
    </submittedName>
</protein>
<feature type="compositionally biased region" description="Basic and acidic residues" evidence="1">
    <location>
        <begin position="444"/>
        <end position="454"/>
    </location>
</feature>
<gene>
    <name evidence="2" type="ORF">SI65_02432</name>
</gene>
<dbReference type="EMBL" id="JXNT01000002">
    <property type="protein sequence ID" value="ODM21588.1"/>
    <property type="molecule type" value="Genomic_DNA"/>
</dbReference>
<feature type="compositionally biased region" description="Basic and acidic residues" evidence="1">
    <location>
        <begin position="193"/>
        <end position="204"/>
    </location>
</feature>
<accession>A0A1E3BL05</accession>
<dbReference type="STRING" id="573508.A0A1E3BL05"/>
<keyword evidence="3" id="KW-1185">Reference proteome</keyword>
<feature type="compositionally biased region" description="Polar residues" evidence="1">
    <location>
        <begin position="405"/>
        <end position="430"/>
    </location>
</feature>
<feature type="region of interest" description="Disordered" evidence="1">
    <location>
        <begin position="245"/>
        <end position="582"/>
    </location>
</feature>
<evidence type="ECO:0000313" key="3">
    <source>
        <dbReference type="Proteomes" id="UP000094569"/>
    </source>
</evidence>
<reference evidence="2 3" key="1">
    <citation type="journal article" date="2016" name="BMC Genomics">
        <title>Comparative genomic and transcriptomic analyses of the Fuzhuan brick tea-fermentation fungus Aspergillus cristatus.</title>
        <authorList>
            <person name="Ge Y."/>
            <person name="Wang Y."/>
            <person name="Liu Y."/>
            <person name="Tan Y."/>
            <person name="Ren X."/>
            <person name="Zhang X."/>
            <person name="Hyde K.D."/>
            <person name="Liu Y."/>
            <person name="Liu Z."/>
        </authorList>
    </citation>
    <scope>NUCLEOTIDE SEQUENCE [LARGE SCALE GENOMIC DNA]</scope>
    <source>
        <strain evidence="2 3">GZAAS20.1005</strain>
    </source>
</reference>
<feature type="compositionally biased region" description="Basic and acidic residues" evidence="1">
    <location>
        <begin position="310"/>
        <end position="332"/>
    </location>
</feature>
<feature type="compositionally biased region" description="Basic and acidic residues" evidence="1">
    <location>
        <begin position="487"/>
        <end position="502"/>
    </location>
</feature>
<organism evidence="2 3">
    <name type="scientific">Aspergillus cristatus</name>
    <name type="common">Chinese Fuzhuan brick tea-fermentation fungus</name>
    <name type="synonym">Eurotium cristatum</name>
    <dbReference type="NCBI Taxonomy" id="573508"/>
    <lineage>
        <taxon>Eukaryota</taxon>
        <taxon>Fungi</taxon>
        <taxon>Dikarya</taxon>
        <taxon>Ascomycota</taxon>
        <taxon>Pezizomycotina</taxon>
        <taxon>Eurotiomycetes</taxon>
        <taxon>Eurotiomycetidae</taxon>
        <taxon>Eurotiales</taxon>
        <taxon>Aspergillaceae</taxon>
        <taxon>Aspergillus</taxon>
        <taxon>Aspergillus subgen. Aspergillus</taxon>
    </lineage>
</organism>
<evidence type="ECO:0000256" key="1">
    <source>
        <dbReference type="SAM" id="MobiDB-lite"/>
    </source>
</evidence>
<dbReference type="VEuPathDB" id="FungiDB:SI65_02432"/>
<comment type="caution">
    <text evidence="2">The sequence shown here is derived from an EMBL/GenBank/DDBJ whole genome shotgun (WGS) entry which is preliminary data.</text>
</comment>
<dbReference type="Proteomes" id="UP000094569">
    <property type="component" value="Unassembled WGS sequence"/>
</dbReference>
<feature type="compositionally biased region" description="Polar residues" evidence="1">
    <location>
        <begin position="534"/>
        <end position="560"/>
    </location>
</feature>